<dbReference type="EMBL" id="AP025028">
    <property type="protein sequence ID" value="BDA79236.1"/>
    <property type="molecule type" value="Genomic_DNA"/>
</dbReference>
<keyword evidence="4" id="KW-1185">Reference proteome</keyword>
<proteinExistence type="predicted"/>
<evidence type="ECO:0000256" key="1">
    <source>
        <dbReference type="SAM" id="MobiDB-lite"/>
    </source>
</evidence>
<dbReference type="Proteomes" id="UP000245263">
    <property type="component" value="Chromosome 1"/>
</dbReference>
<dbReference type="PANTHER" id="PTHR43881">
    <property type="entry name" value="GAMMA-GLUTAMYLTRANSPEPTIDASE (AFU_ORTHOLOGUE AFUA_4G13580)"/>
    <property type="match status" value="1"/>
</dbReference>
<organism evidence="3 4">
    <name type="scientific">Leptospira kobayashii</name>
    <dbReference type="NCBI Taxonomy" id="1917830"/>
    <lineage>
        <taxon>Bacteria</taxon>
        <taxon>Pseudomonadati</taxon>
        <taxon>Spirochaetota</taxon>
        <taxon>Spirochaetia</taxon>
        <taxon>Leptospirales</taxon>
        <taxon>Leptospiraceae</taxon>
        <taxon>Leptospira</taxon>
    </lineage>
</organism>
<dbReference type="SUPFAM" id="SSF56235">
    <property type="entry name" value="N-terminal nucleophile aminohydrolases (Ntn hydrolases)"/>
    <property type="match status" value="1"/>
</dbReference>
<accession>A0ABM7UK59</accession>
<evidence type="ECO:0000313" key="4">
    <source>
        <dbReference type="Proteomes" id="UP000245263"/>
    </source>
</evidence>
<dbReference type="InterPro" id="IPR043138">
    <property type="entry name" value="GGT_lsub"/>
</dbReference>
<evidence type="ECO:0000313" key="3">
    <source>
        <dbReference type="EMBL" id="BDA79236.1"/>
    </source>
</evidence>
<feature type="transmembrane region" description="Helical" evidence="2">
    <location>
        <begin position="12"/>
        <end position="28"/>
    </location>
</feature>
<feature type="region of interest" description="Disordered" evidence="1">
    <location>
        <begin position="631"/>
        <end position="651"/>
    </location>
</feature>
<dbReference type="Pfam" id="PF01019">
    <property type="entry name" value="G_glu_transpept"/>
    <property type="match status" value="1"/>
</dbReference>
<sequence length="651" mass="73055">MYFMKSKLKKIIFSLLTFFILSFLLYYFNSRPEEILEFDDPYHTDRPVASGKKMIAATGHPYATRAALAIMEKGGNAADAGVAALLVLNVTQGEEASFPGVAPLLYFDSASGKVESYTGAGVAPSLATIDYFRSRGYETIPTLKYSSQLVPASPDVIIALLQKYGTMSFSEVSSPAIQLAKQGFPVHKILMRNLNMNPIKRFGFSLLMPYNAEVYLKGKWWKPLFHKEKFTRPELADTLSELADAEKKSLALGKSRNEALTSVRDYFYKGTIAEKIAKAHSENDGTMTLDDLKNYSGHWEKPLQGTYNDYTIFSNRTWNQGGIVPIVLQILEGIDLKSMGHNSPEYIHTVIQAIELAMADRDKYFGDPDFVEVPVEGLLSKEYAKQRRSLIQKNAFGKTPPFGNPFQFERQKNKTQSNLIPKRNTKLNSYEENRISEVSLSNNNPTRYFWERTDSGKVGRDTTYLSIIDPKGNSISLTPSDFPQSPMIPGDITLGIRMTQFRLDQNHPSALLPGKRPTITPNASLVFHKGKFLMSFGTPGGDMQTQATVQVFLNLFVFGMNPQTAVNSPRFRSLNWPDSFSPHSYYPGRIELEEEIYEKYGTALKEKGYDVIGRPKWEYDFGAPCISLKDPETGALKGAGDPRKESWAEGR</sequence>
<dbReference type="InterPro" id="IPR052896">
    <property type="entry name" value="GGT-like_enzyme"/>
</dbReference>
<dbReference type="Gene3D" id="3.60.20.40">
    <property type="match status" value="1"/>
</dbReference>
<keyword evidence="2" id="KW-0812">Transmembrane</keyword>
<protein>
    <submittedName>
        <fullName evidence="3">Gamma-glutamyltranspeptidase</fullName>
    </submittedName>
</protein>
<gene>
    <name evidence="3" type="primary">ggt_2</name>
    <name evidence="3" type="ORF">LPTSP3_g21660</name>
</gene>
<feature type="compositionally biased region" description="Basic and acidic residues" evidence="1">
    <location>
        <begin position="640"/>
        <end position="651"/>
    </location>
</feature>
<keyword evidence="2" id="KW-1133">Transmembrane helix</keyword>
<name>A0ABM7UK59_9LEPT</name>
<keyword evidence="2" id="KW-0472">Membrane</keyword>
<dbReference type="InterPro" id="IPR029055">
    <property type="entry name" value="Ntn_hydrolases_N"/>
</dbReference>
<dbReference type="PRINTS" id="PR01210">
    <property type="entry name" value="GGTRANSPTASE"/>
</dbReference>
<dbReference type="Gene3D" id="1.10.246.130">
    <property type="match status" value="1"/>
</dbReference>
<dbReference type="InterPro" id="IPR043137">
    <property type="entry name" value="GGT_ssub_C"/>
</dbReference>
<dbReference type="PANTHER" id="PTHR43881:SF1">
    <property type="entry name" value="GAMMA-GLUTAMYLTRANSPEPTIDASE (AFU_ORTHOLOGUE AFUA_4G13580)"/>
    <property type="match status" value="1"/>
</dbReference>
<evidence type="ECO:0000256" key="2">
    <source>
        <dbReference type="SAM" id="Phobius"/>
    </source>
</evidence>
<reference evidence="3 4" key="1">
    <citation type="submission" date="2021-08" db="EMBL/GenBank/DDBJ databases">
        <title>Complete genome sequence of Leptospira kobayashii strain E30.</title>
        <authorList>
            <person name="Nakao R."/>
            <person name="Nakamura S."/>
            <person name="Masuzawa T."/>
            <person name="Koizumi N."/>
        </authorList>
    </citation>
    <scope>NUCLEOTIDE SEQUENCE [LARGE SCALE GENOMIC DNA]</scope>
    <source>
        <strain evidence="3 4">E30</strain>
    </source>
</reference>